<evidence type="ECO:0000259" key="3">
    <source>
        <dbReference type="Pfam" id="PF00582"/>
    </source>
</evidence>
<evidence type="ECO:0000256" key="2">
    <source>
        <dbReference type="PIRNR" id="PIRNR006276"/>
    </source>
</evidence>
<sequence>MTQIYKRILAAVDGSSESKAAFQKARRLAEREGAELLICHVVDTTSYAGMEHYNTSFVKGLEEYSQNLLNEYKAEAEKEGKVKIITIMEHGSPKSKIPKSIAGKYHVDLIVAGAAGMGAVERFVLGSVSEQITRRAACDVLIVRADKQ</sequence>
<dbReference type="EMBL" id="RAPK01000011">
    <property type="protein sequence ID" value="RKD69523.1"/>
    <property type="molecule type" value="Genomic_DNA"/>
</dbReference>
<proteinExistence type="inferred from homology"/>
<dbReference type="SUPFAM" id="SSF52402">
    <property type="entry name" value="Adenine nucleotide alpha hydrolases-like"/>
    <property type="match status" value="1"/>
</dbReference>
<comment type="subcellular location">
    <subcellularLocation>
        <location evidence="2">Cytoplasm</location>
    </subcellularLocation>
</comment>
<accession>A0A419UWK9</accession>
<keyword evidence="2" id="KW-0963">Cytoplasm</keyword>
<dbReference type="PANTHER" id="PTHR46268:SF6">
    <property type="entry name" value="UNIVERSAL STRESS PROTEIN UP12"/>
    <property type="match status" value="1"/>
</dbReference>
<dbReference type="AlphaFoldDB" id="A0A419UWK9"/>
<evidence type="ECO:0000256" key="1">
    <source>
        <dbReference type="ARBA" id="ARBA00008791"/>
    </source>
</evidence>
<dbReference type="PIRSF" id="PIRSF006276">
    <property type="entry name" value="UspA"/>
    <property type="match status" value="1"/>
</dbReference>
<dbReference type="InterPro" id="IPR014729">
    <property type="entry name" value="Rossmann-like_a/b/a_fold"/>
</dbReference>
<comment type="similarity">
    <text evidence="1 2">Belongs to the universal stress protein A family.</text>
</comment>
<gene>
    <name evidence="4" type="ORF">ATL39_2943</name>
</gene>
<dbReference type="Pfam" id="PF00582">
    <property type="entry name" value="Usp"/>
    <property type="match status" value="1"/>
</dbReference>
<dbReference type="RefSeq" id="WP_120194088.1">
    <property type="nucleotide sequence ID" value="NZ_RAPK01000011.1"/>
</dbReference>
<evidence type="ECO:0000313" key="4">
    <source>
        <dbReference type="EMBL" id="RKD69523.1"/>
    </source>
</evidence>
<dbReference type="Gene3D" id="3.40.50.620">
    <property type="entry name" value="HUPs"/>
    <property type="match status" value="1"/>
</dbReference>
<dbReference type="PANTHER" id="PTHR46268">
    <property type="entry name" value="STRESS RESPONSE PROTEIN NHAX"/>
    <property type="match status" value="1"/>
</dbReference>
<protein>
    <recommendedName>
        <fullName evidence="2">Universal stress protein</fullName>
    </recommendedName>
</protein>
<dbReference type="GO" id="GO:0005737">
    <property type="term" value="C:cytoplasm"/>
    <property type="evidence" value="ECO:0007669"/>
    <property type="project" value="UniProtKB-SubCell"/>
</dbReference>
<name>A0A419UWK9_9BACL</name>
<dbReference type="InterPro" id="IPR006016">
    <property type="entry name" value="UspA"/>
</dbReference>
<dbReference type="PRINTS" id="PR01438">
    <property type="entry name" value="UNVRSLSTRESS"/>
</dbReference>
<evidence type="ECO:0000313" key="5">
    <source>
        <dbReference type="Proteomes" id="UP000285120"/>
    </source>
</evidence>
<feature type="domain" description="UspA" evidence="3">
    <location>
        <begin position="5"/>
        <end position="144"/>
    </location>
</feature>
<comment type="caution">
    <text evidence="4">The sequence shown here is derived from an EMBL/GenBank/DDBJ whole genome shotgun (WGS) entry which is preliminary data.</text>
</comment>
<keyword evidence="5" id="KW-1185">Reference proteome</keyword>
<reference evidence="4 5" key="1">
    <citation type="submission" date="2018-09" db="EMBL/GenBank/DDBJ databases">
        <title>Genomic Encyclopedia of Archaeal and Bacterial Type Strains, Phase II (KMG-II): from individual species to whole genera.</title>
        <authorList>
            <person name="Goeker M."/>
        </authorList>
    </citation>
    <scope>NUCLEOTIDE SEQUENCE [LARGE SCALE GENOMIC DNA]</scope>
    <source>
        <strain evidence="4 5">DSM 17008</strain>
    </source>
</reference>
<organism evidence="4 5">
    <name type="scientific">Sinobaca qinghaiensis</name>
    <dbReference type="NCBI Taxonomy" id="342944"/>
    <lineage>
        <taxon>Bacteria</taxon>
        <taxon>Bacillati</taxon>
        <taxon>Bacillota</taxon>
        <taxon>Bacilli</taxon>
        <taxon>Bacillales</taxon>
        <taxon>Sporolactobacillaceae</taxon>
        <taxon>Sinobaca</taxon>
    </lineage>
</organism>
<dbReference type="InterPro" id="IPR006015">
    <property type="entry name" value="Universal_stress_UspA"/>
</dbReference>
<dbReference type="Proteomes" id="UP000285120">
    <property type="component" value="Unassembled WGS sequence"/>
</dbReference>
<dbReference type="CDD" id="cd00293">
    <property type="entry name" value="USP-like"/>
    <property type="match status" value="1"/>
</dbReference>
<dbReference type="OrthoDB" id="9789668at2"/>